<evidence type="ECO:0000313" key="7">
    <source>
        <dbReference type="Proteomes" id="UP000617979"/>
    </source>
</evidence>
<dbReference type="EMBL" id="BMEX01000001">
    <property type="protein sequence ID" value="GGA33809.1"/>
    <property type="molecule type" value="Genomic_DNA"/>
</dbReference>
<evidence type="ECO:0000313" key="6">
    <source>
        <dbReference type="EMBL" id="GGA33809.1"/>
    </source>
</evidence>
<feature type="transmembrane region" description="Helical" evidence="5">
    <location>
        <begin position="127"/>
        <end position="146"/>
    </location>
</feature>
<proteinExistence type="predicted"/>
<feature type="transmembrane region" description="Helical" evidence="5">
    <location>
        <begin position="263"/>
        <end position="282"/>
    </location>
</feature>
<dbReference type="Pfam" id="PF02361">
    <property type="entry name" value="CbiQ"/>
    <property type="match status" value="1"/>
</dbReference>
<dbReference type="CDD" id="cd16914">
    <property type="entry name" value="EcfT"/>
    <property type="match status" value="1"/>
</dbReference>
<evidence type="ECO:0000256" key="1">
    <source>
        <dbReference type="ARBA" id="ARBA00004141"/>
    </source>
</evidence>
<gene>
    <name evidence="6" type="ORF">GCM10007416_03170</name>
</gene>
<keyword evidence="7" id="KW-1185">Reference proteome</keyword>
<protein>
    <submittedName>
        <fullName evidence="6">ABC transporter permease</fullName>
    </submittedName>
</protein>
<name>A0ABQ1FZE7_9BACL</name>
<evidence type="ECO:0000256" key="4">
    <source>
        <dbReference type="ARBA" id="ARBA00023136"/>
    </source>
</evidence>
<reference evidence="7" key="1">
    <citation type="journal article" date="2019" name="Int. J. Syst. Evol. Microbiol.">
        <title>The Global Catalogue of Microorganisms (GCM) 10K type strain sequencing project: providing services to taxonomists for standard genome sequencing and annotation.</title>
        <authorList>
            <consortium name="The Broad Institute Genomics Platform"/>
            <consortium name="The Broad Institute Genome Sequencing Center for Infectious Disease"/>
            <person name="Wu L."/>
            <person name="Ma J."/>
        </authorList>
    </citation>
    <scope>NUCLEOTIDE SEQUENCE [LARGE SCALE GENOMIC DNA]</scope>
    <source>
        <strain evidence="7">CGMCC 1.12404</strain>
    </source>
</reference>
<dbReference type="InterPro" id="IPR003339">
    <property type="entry name" value="ABC/ECF_trnsptr_transmembrane"/>
</dbReference>
<evidence type="ECO:0000256" key="3">
    <source>
        <dbReference type="ARBA" id="ARBA00022989"/>
    </source>
</evidence>
<feature type="transmembrane region" description="Helical" evidence="5">
    <location>
        <begin position="21"/>
        <end position="47"/>
    </location>
</feature>
<keyword evidence="3 5" id="KW-1133">Transmembrane helix</keyword>
<feature type="transmembrane region" description="Helical" evidence="5">
    <location>
        <begin position="227"/>
        <end position="251"/>
    </location>
</feature>
<evidence type="ECO:0000256" key="2">
    <source>
        <dbReference type="ARBA" id="ARBA00022692"/>
    </source>
</evidence>
<evidence type="ECO:0000256" key="5">
    <source>
        <dbReference type="SAM" id="Phobius"/>
    </source>
</evidence>
<comment type="caution">
    <text evidence="6">The sequence shown here is derived from an EMBL/GenBank/DDBJ whole genome shotgun (WGS) entry which is preliminary data.</text>
</comment>
<feature type="transmembrane region" description="Helical" evidence="5">
    <location>
        <begin position="53"/>
        <end position="73"/>
    </location>
</feature>
<organism evidence="6 7">
    <name type="scientific">Kroppenstedtia guangzhouensis</name>
    <dbReference type="NCBI Taxonomy" id="1274356"/>
    <lineage>
        <taxon>Bacteria</taxon>
        <taxon>Bacillati</taxon>
        <taxon>Bacillota</taxon>
        <taxon>Bacilli</taxon>
        <taxon>Bacillales</taxon>
        <taxon>Thermoactinomycetaceae</taxon>
        <taxon>Kroppenstedtia</taxon>
    </lineage>
</organism>
<accession>A0ABQ1FZE7</accession>
<dbReference type="Proteomes" id="UP000617979">
    <property type="component" value="Unassembled WGS sequence"/>
</dbReference>
<keyword evidence="4 5" id="KW-0472">Membrane</keyword>
<feature type="transmembrane region" description="Helical" evidence="5">
    <location>
        <begin position="94"/>
        <end position="115"/>
    </location>
</feature>
<keyword evidence="2 5" id="KW-0812">Transmembrane</keyword>
<dbReference type="RefSeq" id="WP_188429099.1">
    <property type="nucleotide sequence ID" value="NZ_BMEX01000001.1"/>
</dbReference>
<comment type="subcellular location">
    <subcellularLocation>
        <location evidence="1">Membrane</location>
        <topology evidence="1">Multi-pass membrane protein</topology>
    </subcellularLocation>
</comment>
<sequence length="288" mass="32491">MSRGFRDLHPVVTFIYYTGVLLLLLLMFHPLFILSACILLLAVNLLYDGGKELFRWKGAMGMTAGVILVVNPLTSERGTHVLWEGTSHRVTWEAVLYGGMMSGIILCVMATFISYQQVIPTNKFLYLFSRLLPQWALLIVLALRLVPLLRERLGEIEMVHRSREDEIPKLSLQERLRRSMKRLEVLLTWSLEEGLQRADSMKARGYGTGRRSSYSPYRWRPQDGGALLFLLISGGACFYGWTQGLGVLTIYPEMGSLGLTDEGWALLGGYLSFLGFPVLVELGGMIHE</sequence>